<dbReference type="Pfam" id="PF13639">
    <property type="entry name" value="zf-RING_2"/>
    <property type="match status" value="1"/>
</dbReference>
<dbReference type="GO" id="GO:0008270">
    <property type="term" value="F:zinc ion binding"/>
    <property type="evidence" value="ECO:0007669"/>
    <property type="project" value="UniProtKB-KW"/>
</dbReference>
<feature type="domain" description="RING-type" evidence="12">
    <location>
        <begin position="414"/>
        <end position="452"/>
    </location>
</feature>
<dbReference type="InterPro" id="IPR001841">
    <property type="entry name" value="Znf_RING"/>
</dbReference>
<comment type="subcellular location">
    <subcellularLocation>
        <location evidence="1">Membrane</location>
        <topology evidence="1">Multi-pass membrane protein</topology>
    </subcellularLocation>
</comment>
<dbReference type="InterPro" id="IPR017907">
    <property type="entry name" value="Znf_RING_CS"/>
</dbReference>
<evidence type="ECO:0000256" key="11">
    <source>
        <dbReference type="SAM" id="Phobius"/>
    </source>
</evidence>
<evidence type="ECO:0000256" key="9">
    <source>
        <dbReference type="PROSITE-ProRule" id="PRU00175"/>
    </source>
</evidence>
<evidence type="ECO:0000256" key="5">
    <source>
        <dbReference type="ARBA" id="ARBA00022786"/>
    </source>
</evidence>
<dbReference type="PROSITE" id="PS00518">
    <property type="entry name" value="ZF_RING_1"/>
    <property type="match status" value="1"/>
</dbReference>
<dbReference type="InterPro" id="IPR044235">
    <property type="entry name" value="RNFT1/2"/>
</dbReference>
<evidence type="ECO:0000256" key="7">
    <source>
        <dbReference type="ARBA" id="ARBA00022989"/>
    </source>
</evidence>
<feature type="region of interest" description="Disordered" evidence="10">
    <location>
        <begin position="99"/>
        <end position="179"/>
    </location>
</feature>
<evidence type="ECO:0000256" key="4">
    <source>
        <dbReference type="ARBA" id="ARBA00022771"/>
    </source>
</evidence>
<dbReference type="SMART" id="SM00184">
    <property type="entry name" value="RING"/>
    <property type="match status" value="1"/>
</dbReference>
<organism evidence="13 14">
    <name type="scientific">Aristolochia fimbriata</name>
    <name type="common">White veined hardy Dutchman's pipe vine</name>
    <dbReference type="NCBI Taxonomy" id="158543"/>
    <lineage>
        <taxon>Eukaryota</taxon>
        <taxon>Viridiplantae</taxon>
        <taxon>Streptophyta</taxon>
        <taxon>Embryophyta</taxon>
        <taxon>Tracheophyta</taxon>
        <taxon>Spermatophyta</taxon>
        <taxon>Magnoliopsida</taxon>
        <taxon>Magnoliidae</taxon>
        <taxon>Piperales</taxon>
        <taxon>Aristolochiaceae</taxon>
        <taxon>Aristolochia</taxon>
    </lineage>
</organism>
<dbReference type="Gene3D" id="3.30.40.10">
    <property type="entry name" value="Zinc/RING finger domain, C3HC4 (zinc finger)"/>
    <property type="match status" value="1"/>
</dbReference>
<dbReference type="GO" id="GO:0061630">
    <property type="term" value="F:ubiquitin protein ligase activity"/>
    <property type="evidence" value="ECO:0007669"/>
    <property type="project" value="InterPro"/>
</dbReference>
<dbReference type="CDD" id="cd16532">
    <property type="entry name" value="RING-HC_RNFT1-like"/>
    <property type="match status" value="1"/>
</dbReference>
<dbReference type="EMBL" id="JAINDJ010000006">
    <property type="protein sequence ID" value="KAG9443360.1"/>
    <property type="molecule type" value="Genomic_DNA"/>
</dbReference>
<evidence type="ECO:0000313" key="14">
    <source>
        <dbReference type="Proteomes" id="UP000825729"/>
    </source>
</evidence>
<keyword evidence="8 11" id="KW-0472">Membrane</keyword>
<feature type="transmembrane region" description="Helical" evidence="11">
    <location>
        <begin position="285"/>
        <end position="310"/>
    </location>
</feature>
<keyword evidence="3" id="KW-0479">Metal-binding</keyword>
<dbReference type="GO" id="GO:0016020">
    <property type="term" value="C:membrane"/>
    <property type="evidence" value="ECO:0007669"/>
    <property type="project" value="UniProtKB-SubCell"/>
</dbReference>
<evidence type="ECO:0000256" key="3">
    <source>
        <dbReference type="ARBA" id="ARBA00022723"/>
    </source>
</evidence>
<name>A0AAV7E368_ARIFI</name>
<keyword evidence="5" id="KW-0833">Ubl conjugation pathway</keyword>
<dbReference type="SUPFAM" id="SSF57850">
    <property type="entry name" value="RING/U-box"/>
    <property type="match status" value="1"/>
</dbReference>
<accession>A0AAV7E368</accession>
<evidence type="ECO:0000256" key="1">
    <source>
        <dbReference type="ARBA" id="ARBA00004141"/>
    </source>
</evidence>
<dbReference type="PANTHER" id="PTHR15860:SF27">
    <property type="entry name" value="RING_U-BOX SUPERFAMILY PROTEIN"/>
    <property type="match status" value="1"/>
</dbReference>
<dbReference type="Proteomes" id="UP000825729">
    <property type="component" value="Unassembled WGS sequence"/>
</dbReference>
<reference evidence="13 14" key="1">
    <citation type="submission" date="2021-07" db="EMBL/GenBank/DDBJ databases">
        <title>The Aristolochia fimbriata genome: insights into angiosperm evolution, floral development and chemical biosynthesis.</title>
        <authorList>
            <person name="Jiao Y."/>
        </authorList>
    </citation>
    <scope>NUCLEOTIDE SEQUENCE [LARGE SCALE GENOMIC DNA]</scope>
    <source>
        <strain evidence="13">IBCAS-2021</strain>
        <tissue evidence="13">Leaf</tissue>
    </source>
</reference>
<keyword evidence="2 11" id="KW-0812">Transmembrane</keyword>
<gene>
    <name evidence="13" type="ORF">H6P81_014700</name>
</gene>
<dbReference type="AlphaFoldDB" id="A0AAV7E368"/>
<evidence type="ECO:0000256" key="8">
    <source>
        <dbReference type="ARBA" id="ARBA00023136"/>
    </source>
</evidence>
<evidence type="ECO:0000313" key="13">
    <source>
        <dbReference type="EMBL" id="KAG9443360.1"/>
    </source>
</evidence>
<dbReference type="PROSITE" id="PS50089">
    <property type="entry name" value="ZF_RING_2"/>
    <property type="match status" value="1"/>
</dbReference>
<feature type="transmembrane region" description="Helical" evidence="11">
    <location>
        <begin position="244"/>
        <end position="265"/>
    </location>
</feature>
<evidence type="ECO:0000256" key="6">
    <source>
        <dbReference type="ARBA" id="ARBA00022833"/>
    </source>
</evidence>
<dbReference type="PANTHER" id="PTHR15860">
    <property type="entry name" value="UNCHARACTERIZED RING FINGER-CONTAINING PROTEIN"/>
    <property type="match status" value="1"/>
</dbReference>
<evidence type="ECO:0000256" key="10">
    <source>
        <dbReference type="SAM" id="MobiDB-lite"/>
    </source>
</evidence>
<comment type="caution">
    <text evidence="13">The sequence shown here is derived from an EMBL/GenBank/DDBJ whole genome shotgun (WGS) entry which is preliminary data.</text>
</comment>
<keyword evidence="14" id="KW-1185">Reference proteome</keyword>
<dbReference type="GO" id="GO:1904294">
    <property type="term" value="P:positive regulation of ERAD pathway"/>
    <property type="evidence" value="ECO:0007669"/>
    <property type="project" value="InterPro"/>
</dbReference>
<protein>
    <recommendedName>
        <fullName evidence="12">RING-type domain-containing protein</fullName>
    </recommendedName>
</protein>
<keyword evidence="6" id="KW-0862">Zinc</keyword>
<proteinExistence type="predicted"/>
<evidence type="ECO:0000259" key="12">
    <source>
        <dbReference type="PROSITE" id="PS50089"/>
    </source>
</evidence>
<evidence type="ECO:0000256" key="2">
    <source>
        <dbReference type="ARBA" id="ARBA00022692"/>
    </source>
</evidence>
<keyword evidence="7 11" id="KW-1133">Transmembrane helix</keyword>
<dbReference type="InterPro" id="IPR013083">
    <property type="entry name" value="Znf_RING/FYVE/PHD"/>
</dbReference>
<feature type="transmembrane region" description="Helical" evidence="11">
    <location>
        <begin position="331"/>
        <end position="351"/>
    </location>
</feature>
<keyword evidence="4 9" id="KW-0863">Zinc-finger</keyword>
<sequence>METSGSNADPYRNSSSGSGARRYGMQFSASNFIQAPLTALLEYSGIFRGRSSHQESEALINGGVGSGFRDHIQTRLDESAAGTSGGEVAIRIIGAGEQEHIRAGPTLPVAQGREGGSGEAAASPEPVVGPDRQSDGAGNEGGSTGEGASSSSVIAPADSANGSADGETGNGTGANNRDSSYQRYDIQQAARWIEQILPFSLLLLVVFIRQHLQGFFVTIWIAAVMFKSNDILRKQTALKGERKISVLVGITLLFMLHVVGVYWWYRNDDLLYPLVMLPPKEIPPFWHAIFIIMVNDTMVRQAAMVLKCILLMYYKNSRGRNYRKQGQMLTLVEYLLLLYRALLPTPVWYRFFLNKEYGSLFSSLTTGLYLTFKLTSVVEKVQSFFTALKALSRKEVHYGSYATTEQVVAAGDLCAICQEKMHAPILLRCKHIFCEDCVSEWFERERTCPLCRALVKPADLRSFGDGSTSLFFQLF</sequence>